<gene>
    <name evidence="1" type="ORF">BBO_05612</name>
</gene>
<dbReference type="GO" id="GO:0016301">
    <property type="term" value="F:kinase activity"/>
    <property type="evidence" value="ECO:0007669"/>
    <property type="project" value="UniProtKB-KW"/>
</dbReference>
<dbReference type="Proteomes" id="UP000076863">
    <property type="component" value="Unassembled WGS sequence"/>
</dbReference>
<evidence type="ECO:0000313" key="2">
    <source>
        <dbReference type="Proteomes" id="UP000076863"/>
    </source>
</evidence>
<keyword evidence="1" id="KW-0808">Transferase</keyword>
<reference evidence="1 2" key="1">
    <citation type="journal article" date="2016" name="Genome Biol. Evol.">
        <title>Divergent and convergent evolution of fungal pathogenicity.</title>
        <authorList>
            <person name="Shang Y."/>
            <person name="Xiao G."/>
            <person name="Zheng P."/>
            <person name="Cen K."/>
            <person name="Zhan S."/>
            <person name="Wang C."/>
        </authorList>
    </citation>
    <scope>NUCLEOTIDE SEQUENCE [LARGE SCALE GENOMIC DNA]</scope>
    <source>
        <strain evidence="1 2">RCEF 3172</strain>
    </source>
</reference>
<keyword evidence="2" id="KW-1185">Reference proteome</keyword>
<evidence type="ECO:0000313" key="1">
    <source>
        <dbReference type="EMBL" id="OAA41076.1"/>
    </source>
</evidence>
<dbReference type="AlphaFoldDB" id="A0A167CDK6"/>
<keyword evidence="1" id="KW-0418">Kinase</keyword>
<comment type="caution">
    <text evidence="1">The sequence shown here is derived from an EMBL/GenBank/DDBJ whole genome shotgun (WGS) entry which is preliminary data.</text>
</comment>
<sequence>MEKLALIEFYRYPQPALDSLDTPGSAQCSGFAHVSLLGIMGGQLRICGPFHFATKYLRCYLQRVLDRTLGKEMYAQRPVDAYLLRRFLLDLVPVLTPAAACDGKVHLKHDDDKGDHVLVDSSFDITGVIDWECAQTAAAAEAFKSPVRLLPVADFYAGKGAIGADEAFQRF</sequence>
<dbReference type="OrthoDB" id="5327538at2759"/>
<accession>A0A167CDK6</accession>
<dbReference type="EMBL" id="AZHA01000017">
    <property type="protein sequence ID" value="OAA41076.1"/>
    <property type="molecule type" value="Genomic_DNA"/>
</dbReference>
<protein>
    <submittedName>
        <fullName evidence="1">Protein kinase-like domain protein</fullName>
    </submittedName>
</protein>
<name>A0A167CDK6_9HYPO</name>
<organism evidence="1 2">
    <name type="scientific">Beauveria brongniartii RCEF 3172</name>
    <dbReference type="NCBI Taxonomy" id="1081107"/>
    <lineage>
        <taxon>Eukaryota</taxon>
        <taxon>Fungi</taxon>
        <taxon>Dikarya</taxon>
        <taxon>Ascomycota</taxon>
        <taxon>Pezizomycotina</taxon>
        <taxon>Sordariomycetes</taxon>
        <taxon>Hypocreomycetidae</taxon>
        <taxon>Hypocreales</taxon>
        <taxon>Cordycipitaceae</taxon>
        <taxon>Beauveria</taxon>
        <taxon>Beauveria brongniartii</taxon>
    </lineage>
</organism>
<proteinExistence type="predicted"/>